<name>A0A1Q8Q3U3_9BACI</name>
<dbReference type="Proteomes" id="UP000185568">
    <property type="component" value="Unassembled WGS sequence"/>
</dbReference>
<evidence type="ECO:0000313" key="2">
    <source>
        <dbReference type="Proteomes" id="UP000185568"/>
    </source>
</evidence>
<dbReference type="EMBL" id="MSDU01000026">
    <property type="protein sequence ID" value="OLN21998.1"/>
    <property type="molecule type" value="Genomic_DNA"/>
</dbReference>
<dbReference type="OrthoDB" id="6796607at2"/>
<gene>
    <name evidence="1" type="ORF">BTO30_11740</name>
</gene>
<sequence>MKFVEEQKGKQRTPRKNAVEFLLSLPQVNALSFWKPSRAGIGKTMTVLVTDDYLQIDKKGMIDIQKTIELLKELSVCCFFIEKGDVLSVYRDTSFLF</sequence>
<dbReference type="AlphaFoldDB" id="A0A1Q8Q3U3"/>
<organism evidence="1 2">
    <name type="scientific">Domibacillus antri</name>
    <dbReference type="NCBI Taxonomy" id="1714264"/>
    <lineage>
        <taxon>Bacteria</taxon>
        <taxon>Bacillati</taxon>
        <taxon>Bacillota</taxon>
        <taxon>Bacilli</taxon>
        <taxon>Bacillales</taxon>
        <taxon>Bacillaceae</taxon>
        <taxon>Domibacillus</taxon>
    </lineage>
</organism>
<protein>
    <submittedName>
        <fullName evidence="1">Uncharacterized protein</fullName>
    </submittedName>
</protein>
<comment type="caution">
    <text evidence="1">The sequence shown here is derived from an EMBL/GenBank/DDBJ whole genome shotgun (WGS) entry which is preliminary data.</text>
</comment>
<proteinExistence type="predicted"/>
<dbReference type="RefSeq" id="WP_075398925.1">
    <property type="nucleotide sequence ID" value="NZ_MSDU01000026.1"/>
</dbReference>
<keyword evidence="2" id="KW-1185">Reference proteome</keyword>
<reference evidence="1 2" key="1">
    <citation type="submission" date="2016-12" db="EMBL/GenBank/DDBJ databases">
        <title>Domibacillus antri genome sequencing.</title>
        <authorList>
            <person name="Verma A."/>
            <person name="Krishnamurthi S."/>
        </authorList>
    </citation>
    <scope>NUCLEOTIDE SEQUENCE [LARGE SCALE GENOMIC DNA]</scope>
    <source>
        <strain evidence="1 2">XD80</strain>
    </source>
</reference>
<accession>A0A1Q8Q3U3</accession>
<evidence type="ECO:0000313" key="1">
    <source>
        <dbReference type="EMBL" id="OLN21998.1"/>
    </source>
</evidence>